<dbReference type="Proteomes" id="UP001265700">
    <property type="component" value="Unassembled WGS sequence"/>
</dbReference>
<dbReference type="PANTHER" id="PTHR30033:SF1">
    <property type="entry name" value="FLAGELLAR HOOK-ASSOCIATED PROTEIN 1"/>
    <property type="match status" value="1"/>
</dbReference>
<feature type="domain" description="Flagellar basal body rod protein N-terminal" evidence="1">
    <location>
        <begin position="11"/>
        <end position="39"/>
    </location>
</feature>
<proteinExistence type="predicted"/>
<evidence type="ECO:0000259" key="1">
    <source>
        <dbReference type="Pfam" id="PF00460"/>
    </source>
</evidence>
<dbReference type="RefSeq" id="WP_310310946.1">
    <property type="nucleotide sequence ID" value="NZ_JAVDWU010000001.1"/>
</dbReference>
<protein>
    <submittedName>
        <fullName evidence="2">Flagellar hook-associated protein FlgK</fullName>
    </submittedName>
</protein>
<dbReference type="InterPro" id="IPR001444">
    <property type="entry name" value="Flag_bb_rod_N"/>
</dbReference>
<dbReference type="PANTHER" id="PTHR30033">
    <property type="entry name" value="FLAGELLAR HOOK-ASSOCIATED PROTEIN 1"/>
    <property type="match status" value="1"/>
</dbReference>
<keyword evidence="2" id="KW-0966">Cell projection</keyword>
<keyword evidence="3" id="KW-1185">Reference proteome</keyword>
<dbReference type="Pfam" id="PF00460">
    <property type="entry name" value="Flg_bb_rod"/>
    <property type="match status" value="1"/>
</dbReference>
<organism evidence="2 3">
    <name type="scientific">Hydrogenophaga palleronii</name>
    <dbReference type="NCBI Taxonomy" id="65655"/>
    <lineage>
        <taxon>Bacteria</taxon>
        <taxon>Pseudomonadati</taxon>
        <taxon>Pseudomonadota</taxon>
        <taxon>Betaproteobacteria</taxon>
        <taxon>Burkholderiales</taxon>
        <taxon>Comamonadaceae</taxon>
        <taxon>Hydrogenophaga</taxon>
    </lineage>
</organism>
<dbReference type="InterPro" id="IPR002371">
    <property type="entry name" value="FlgK"/>
</dbReference>
<comment type="caution">
    <text evidence="2">The sequence shown here is derived from an EMBL/GenBank/DDBJ whole genome shotgun (WGS) entry which is preliminary data.</text>
</comment>
<dbReference type="EMBL" id="JAVDWU010000001">
    <property type="protein sequence ID" value="MDR7148408.1"/>
    <property type="molecule type" value="Genomic_DNA"/>
</dbReference>
<name>A0ABU1WGM2_9BURK</name>
<evidence type="ECO:0000313" key="3">
    <source>
        <dbReference type="Proteomes" id="UP001265700"/>
    </source>
</evidence>
<accession>A0ABU1WGM2</accession>
<keyword evidence="2" id="KW-0282">Flagellum</keyword>
<sequence length="111" mass="11824">MAMSVTSAAFTGMSGMRAAQLRLDTTAHNVANALTPGFQRQVVTQTARPDLGGVNAQVERQPETASASGAPFGHLAEDLVEQRMSLYSFAANLRTVETQNRMLGTLLDTQA</sequence>
<evidence type="ECO:0000313" key="2">
    <source>
        <dbReference type="EMBL" id="MDR7148408.1"/>
    </source>
</evidence>
<gene>
    <name evidence="2" type="ORF">J2W49_000336</name>
</gene>
<keyword evidence="2" id="KW-0969">Cilium</keyword>
<reference evidence="2 3" key="1">
    <citation type="submission" date="2023-07" db="EMBL/GenBank/DDBJ databases">
        <title>Sorghum-associated microbial communities from plants grown in Nebraska, USA.</title>
        <authorList>
            <person name="Schachtman D."/>
        </authorList>
    </citation>
    <scope>NUCLEOTIDE SEQUENCE [LARGE SCALE GENOMIC DNA]</scope>
    <source>
        <strain evidence="2 3">4249</strain>
    </source>
</reference>